<dbReference type="InterPro" id="IPR013384">
    <property type="entry name" value="Flagell_FlgL"/>
</dbReference>
<accession>A0A3B0R1H8</accession>
<evidence type="ECO:0000313" key="4">
    <source>
        <dbReference type="EMBL" id="VAV85577.1"/>
    </source>
</evidence>
<name>A0A3B0R1H8_9ZZZZ</name>
<feature type="domain" description="Flagellin C-terminal" evidence="3">
    <location>
        <begin position="211"/>
        <end position="292"/>
    </location>
</feature>
<dbReference type="GO" id="GO:0005198">
    <property type="term" value="F:structural molecule activity"/>
    <property type="evidence" value="ECO:0007669"/>
    <property type="project" value="InterPro"/>
</dbReference>
<organism evidence="4">
    <name type="scientific">hydrothermal vent metagenome</name>
    <dbReference type="NCBI Taxonomy" id="652676"/>
    <lineage>
        <taxon>unclassified sequences</taxon>
        <taxon>metagenomes</taxon>
        <taxon>ecological metagenomes</taxon>
    </lineage>
</organism>
<gene>
    <name evidence="4" type="ORF">MNBD_DELTA01-364</name>
</gene>
<dbReference type="AlphaFoldDB" id="A0A3B0R1H8"/>
<proteinExistence type="predicted"/>
<dbReference type="PANTHER" id="PTHR42792">
    <property type="entry name" value="FLAGELLIN"/>
    <property type="match status" value="1"/>
</dbReference>
<dbReference type="Pfam" id="PF00700">
    <property type="entry name" value="Flagellin_C"/>
    <property type="match status" value="1"/>
</dbReference>
<protein>
    <recommendedName>
        <fullName evidence="5">Flagellar hook-associated protein FlgL</fullName>
    </recommendedName>
</protein>
<keyword evidence="1" id="KW-0975">Bacterial flagellum</keyword>
<dbReference type="NCBIfam" id="TIGR02550">
    <property type="entry name" value="flagell_flgL"/>
    <property type="match status" value="1"/>
</dbReference>
<evidence type="ECO:0000259" key="2">
    <source>
        <dbReference type="Pfam" id="PF00669"/>
    </source>
</evidence>
<feature type="domain" description="Flagellin N-terminal" evidence="2">
    <location>
        <begin position="4"/>
        <end position="138"/>
    </location>
</feature>
<dbReference type="PANTHER" id="PTHR42792:SF1">
    <property type="entry name" value="FLAGELLAR HOOK-ASSOCIATED PROTEIN 3"/>
    <property type="match status" value="1"/>
</dbReference>
<dbReference type="InterPro" id="IPR001492">
    <property type="entry name" value="Flagellin"/>
</dbReference>
<dbReference type="Pfam" id="PF00669">
    <property type="entry name" value="Flagellin_N"/>
    <property type="match status" value="1"/>
</dbReference>
<dbReference type="InterPro" id="IPR001029">
    <property type="entry name" value="Flagellin_N"/>
</dbReference>
<evidence type="ECO:0008006" key="5">
    <source>
        <dbReference type="Google" id="ProtNLM"/>
    </source>
</evidence>
<evidence type="ECO:0000259" key="3">
    <source>
        <dbReference type="Pfam" id="PF00700"/>
    </source>
</evidence>
<dbReference type="GO" id="GO:0009424">
    <property type="term" value="C:bacterial-type flagellum hook"/>
    <property type="evidence" value="ECO:0007669"/>
    <property type="project" value="InterPro"/>
</dbReference>
<dbReference type="GO" id="GO:0071973">
    <property type="term" value="P:bacterial-type flagellum-dependent cell motility"/>
    <property type="evidence" value="ECO:0007669"/>
    <property type="project" value="InterPro"/>
</dbReference>
<dbReference type="Gene3D" id="1.20.1330.10">
    <property type="entry name" value="f41 fragment of flagellin, N-terminal domain"/>
    <property type="match status" value="1"/>
</dbReference>
<reference evidence="4" key="1">
    <citation type="submission" date="2018-06" db="EMBL/GenBank/DDBJ databases">
        <authorList>
            <person name="Zhirakovskaya E."/>
        </authorList>
    </citation>
    <scope>NUCLEOTIDE SEQUENCE</scope>
</reference>
<evidence type="ECO:0000256" key="1">
    <source>
        <dbReference type="ARBA" id="ARBA00023143"/>
    </source>
</evidence>
<sequence length="293" mass="31478">MRVTENIIYSTYIQDILKHQRSLFKLHEQLASGKAVNSLSDDPVNAGRILRSKSTLSSFDQYERNANSGLTYLNIAESTLERVKSIIVRAKEVAISEATGTAGSASRLNAAFEINQLYDELIALGNKDFQGSFMFGGYESGTEPFSALGVYSGDTAEYAIQLGQNKTLAIGINGGKVLKGVGGGVDVIQLVDDLKTALNANNTANIQTAIANMDSSFDQVSLAVSDVGGRISRLNSTIEDIESSKLDVRSALSGIEDADITQVISDLTRRQTALEAAIKSASRVFSLSIFNYI</sequence>
<dbReference type="InterPro" id="IPR046358">
    <property type="entry name" value="Flagellin_C"/>
</dbReference>
<dbReference type="EMBL" id="UOEA01000090">
    <property type="protein sequence ID" value="VAV85577.1"/>
    <property type="molecule type" value="Genomic_DNA"/>
</dbReference>
<dbReference type="SUPFAM" id="SSF64518">
    <property type="entry name" value="Phase 1 flagellin"/>
    <property type="match status" value="1"/>
</dbReference>